<evidence type="ECO:0000313" key="4">
    <source>
        <dbReference type="Proteomes" id="UP000217199"/>
    </source>
</evidence>
<dbReference type="EMBL" id="NBII01000011">
    <property type="protein sequence ID" value="PAV15063.1"/>
    <property type="molecule type" value="Genomic_DNA"/>
</dbReference>
<name>A0A286U669_9AGAM</name>
<keyword evidence="2" id="KW-0472">Membrane</keyword>
<protein>
    <submittedName>
        <fullName evidence="3">Uncharacterized protein</fullName>
    </submittedName>
</protein>
<feature type="region of interest" description="Disordered" evidence="1">
    <location>
        <begin position="39"/>
        <end position="74"/>
    </location>
</feature>
<dbReference type="AlphaFoldDB" id="A0A286U669"/>
<dbReference type="Proteomes" id="UP000217199">
    <property type="component" value="Unassembled WGS sequence"/>
</dbReference>
<evidence type="ECO:0000256" key="2">
    <source>
        <dbReference type="SAM" id="Phobius"/>
    </source>
</evidence>
<feature type="transmembrane region" description="Helical" evidence="2">
    <location>
        <begin position="6"/>
        <end position="24"/>
    </location>
</feature>
<comment type="caution">
    <text evidence="3">The sequence shown here is derived from an EMBL/GenBank/DDBJ whole genome shotgun (WGS) entry which is preliminary data.</text>
</comment>
<sequence>MFNLADIFNVMAFLSALPFLIFFAKNLIEEPKHASLPAPAELSRGVASDHRSGGATNDEELPPPYSPGDFGRRFFRTRQPSMDTLINALLRQGERSARHQSRERVPRSGAMPSLPASRSKSSRGQPPNTENESRDWVPCAPPSFDFANSRLILAVVSICVVCE</sequence>
<organism evidence="3 4">
    <name type="scientific">Pyrrhoderma noxium</name>
    <dbReference type="NCBI Taxonomy" id="2282107"/>
    <lineage>
        <taxon>Eukaryota</taxon>
        <taxon>Fungi</taxon>
        <taxon>Dikarya</taxon>
        <taxon>Basidiomycota</taxon>
        <taxon>Agaricomycotina</taxon>
        <taxon>Agaricomycetes</taxon>
        <taxon>Hymenochaetales</taxon>
        <taxon>Hymenochaetaceae</taxon>
        <taxon>Pyrrhoderma</taxon>
    </lineage>
</organism>
<evidence type="ECO:0000313" key="3">
    <source>
        <dbReference type="EMBL" id="PAV15063.1"/>
    </source>
</evidence>
<gene>
    <name evidence="3" type="ORF">PNOK_0961600</name>
</gene>
<proteinExistence type="predicted"/>
<dbReference type="InParanoid" id="A0A286U669"/>
<keyword evidence="4" id="KW-1185">Reference proteome</keyword>
<feature type="compositionally biased region" description="Basic and acidic residues" evidence="1">
    <location>
        <begin position="92"/>
        <end position="106"/>
    </location>
</feature>
<feature type="region of interest" description="Disordered" evidence="1">
    <location>
        <begin position="87"/>
        <end position="136"/>
    </location>
</feature>
<feature type="compositionally biased region" description="Polar residues" evidence="1">
    <location>
        <begin position="116"/>
        <end position="130"/>
    </location>
</feature>
<keyword evidence="2" id="KW-0812">Transmembrane</keyword>
<evidence type="ECO:0000256" key="1">
    <source>
        <dbReference type="SAM" id="MobiDB-lite"/>
    </source>
</evidence>
<keyword evidence="2" id="KW-1133">Transmembrane helix</keyword>
<accession>A0A286U669</accession>
<reference evidence="3 4" key="1">
    <citation type="journal article" date="2017" name="Mol. Ecol.">
        <title>Comparative and population genomic landscape of Phellinus noxius: A hypervariable fungus causing root rot in trees.</title>
        <authorList>
            <person name="Chung C.L."/>
            <person name="Lee T.J."/>
            <person name="Akiba M."/>
            <person name="Lee H.H."/>
            <person name="Kuo T.H."/>
            <person name="Liu D."/>
            <person name="Ke H.M."/>
            <person name="Yokoi T."/>
            <person name="Roa M.B."/>
            <person name="Lu M.J."/>
            <person name="Chang Y.Y."/>
            <person name="Ann P.J."/>
            <person name="Tsai J.N."/>
            <person name="Chen C.Y."/>
            <person name="Tzean S.S."/>
            <person name="Ota Y."/>
            <person name="Hattori T."/>
            <person name="Sahashi N."/>
            <person name="Liou R.F."/>
            <person name="Kikuchi T."/>
            <person name="Tsai I.J."/>
        </authorList>
    </citation>
    <scope>NUCLEOTIDE SEQUENCE [LARGE SCALE GENOMIC DNA]</scope>
    <source>
        <strain evidence="3 4">FFPRI411160</strain>
    </source>
</reference>